<evidence type="ECO:0000313" key="3">
    <source>
        <dbReference type="Proteomes" id="UP000315908"/>
    </source>
</evidence>
<dbReference type="RefSeq" id="WP_280176860.1">
    <property type="nucleotide sequence ID" value="NZ_VLKR01000023.1"/>
</dbReference>
<keyword evidence="1" id="KW-0812">Transmembrane</keyword>
<accession>A0A562MB69</accession>
<dbReference type="Proteomes" id="UP000315908">
    <property type="component" value="Unassembled WGS sequence"/>
</dbReference>
<reference evidence="2 3" key="1">
    <citation type="journal article" date="2015" name="Stand. Genomic Sci.">
        <title>Genomic Encyclopedia of Bacterial and Archaeal Type Strains, Phase III: the genomes of soil and plant-associated and newly described type strains.</title>
        <authorList>
            <person name="Whitman W.B."/>
            <person name="Woyke T."/>
            <person name="Klenk H.P."/>
            <person name="Zhou Y."/>
            <person name="Lilburn T.G."/>
            <person name="Beck B.J."/>
            <person name="De Vos P."/>
            <person name="Vandamme P."/>
            <person name="Eisen J.A."/>
            <person name="Garrity G."/>
            <person name="Hugenholtz P."/>
            <person name="Kyrpides N.C."/>
        </authorList>
    </citation>
    <scope>NUCLEOTIDE SEQUENCE [LARGE SCALE GENOMIC DNA]</scope>
    <source>
        <strain evidence="2 3">CGMCC 1.6855</strain>
    </source>
</reference>
<dbReference type="AlphaFoldDB" id="A0A562MB69"/>
<evidence type="ECO:0000256" key="1">
    <source>
        <dbReference type="SAM" id="Phobius"/>
    </source>
</evidence>
<protein>
    <submittedName>
        <fullName evidence="2">Uncharacterized protein</fullName>
    </submittedName>
</protein>
<sequence>MIDKLAFWNDAAQIILIFVFMVYVCSELLIYIRNVLNRGK</sequence>
<feature type="transmembrane region" description="Helical" evidence="1">
    <location>
        <begin position="12"/>
        <end position="32"/>
    </location>
</feature>
<gene>
    <name evidence="2" type="ORF">IQ31_03915</name>
</gene>
<keyword evidence="1" id="KW-0472">Membrane</keyword>
<organism evidence="2 3">
    <name type="scientific">Sphingobacterium siyangense</name>
    <dbReference type="NCBI Taxonomy" id="459529"/>
    <lineage>
        <taxon>Bacteria</taxon>
        <taxon>Pseudomonadati</taxon>
        <taxon>Bacteroidota</taxon>
        <taxon>Sphingobacteriia</taxon>
        <taxon>Sphingobacteriales</taxon>
        <taxon>Sphingobacteriaceae</taxon>
        <taxon>Sphingobacterium</taxon>
    </lineage>
</organism>
<dbReference type="EMBL" id="VLKR01000023">
    <property type="protein sequence ID" value="TWI17179.1"/>
    <property type="molecule type" value="Genomic_DNA"/>
</dbReference>
<proteinExistence type="predicted"/>
<name>A0A562MB69_9SPHI</name>
<comment type="caution">
    <text evidence="2">The sequence shown here is derived from an EMBL/GenBank/DDBJ whole genome shotgun (WGS) entry which is preliminary data.</text>
</comment>
<evidence type="ECO:0000313" key="2">
    <source>
        <dbReference type="EMBL" id="TWI17179.1"/>
    </source>
</evidence>
<keyword evidence="1" id="KW-1133">Transmembrane helix</keyword>